<organism evidence="1 2">
    <name type="scientific">Prosthecodimorpha staleyi</name>
    <dbReference type="NCBI Taxonomy" id="2840188"/>
    <lineage>
        <taxon>Bacteria</taxon>
        <taxon>Pseudomonadati</taxon>
        <taxon>Pseudomonadota</taxon>
        <taxon>Alphaproteobacteria</taxon>
        <taxon>Hyphomicrobiales</taxon>
        <taxon>Ancalomicrobiaceae</taxon>
        <taxon>Prosthecodimorpha</taxon>
    </lineage>
</organism>
<accession>A0A947GGB7</accession>
<sequence>MSVTVGLSIQREANEPAPPSYAVMSVAGLIGPFEKAAATSAEAFAARFPLDTCVRFQSTDATARMIDPDGDMGRAIGLINAQLGRTQTGAQIIVVRTAEGEDDDATIAAIVGNAAARSGIHAFKRGGPDVGAYPRLIHIPGGWSSRTRVGVTGHTIAAAGAGYDTVPTATLPVGAGAGIGFAATVTLTSGAVTGLTITDPGDGYTPGTYPLTLTGGTPETPAVVTVTVARLANPIVAALPAVLNAFLGIAYIQAPGLSEQGDLDFRELHVSERIGIVTPGVLVTNTAGDVVATDQAAIQIGLHIRRDFQADGRPFNPILNQPVTGIVAPTRAIEFSWLDDSVEAQQLLAHQVGPLVRGEAGDDFAAAEGGFVSFAFETIGSEPIWSQMHKVRGRDFIELTVIRTFRSYFGRFRLTRQTIETIVDTVEDVLRIAEARGEILGYACRFDPNLNNPSDLRTGHIFIETKFEEAPVFRKATLLSRPYVQAIDDLIAALSGQAGVLVEG</sequence>
<evidence type="ECO:0000313" key="1">
    <source>
        <dbReference type="EMBL" id="MBT9291860.1"/>
    </source>
</evidence>
<name>A0A947GGB7_9HYPH</name>
<comment type="caution">
    <text evidence="1">The sequence shown here is derived from an EMBL/GenBank/DDBJ whole genome shotgun (WGS) entry which is preliminary data.</text>
</comment>
<dbReference type="AlphaFoldDB" id="A0A947GGB7"/>
<keyword evidence="2" id="KW-1185">Reference proteome</keyword>
<reference evidence="1 2" key="1">
    <citation type="submission" date="2021-06" db="EMBL/GenBank/DDBJ databases">
        <authorList>
            <person name="Grouzdev D.S."/>
            <person name="Koziaeva V."/>
        </authorList>
    </citation>
    <scope>NUCLEOTIDE SEQUENCE [LARGE SCALE GENOMIC DNA]</scope>
    <source>
        <strain evidence="1 2">22</strain>
    </source>
</reference>
<dbReference type="RefSeq" id="WP_261970383.1">
    <property type="nucleotide sequence ID" value="NZ_JAHHZF010000010.1"/>
</dbReference>
<proteinExistence type="predicted"/>
<evidence type="ECO:0008006" key="3">
    <source>
        <dbReference type="Google" id="ProtNLM"/>
    </source>
</evidence>
<protein>
    <recommendedName>
        <fullName evidence="3">Phage tail protein</fullName>
    </recommendedName>
</protein>
<evidence type="ECO:0000313" key="2">
    <source>
        <dbReference type="Proteomes" id="UP000766595"/>
    </source>
</evidence>
<gene>
    <name evidence="1" type="ORF">KL771_20515</name>
</gene>
<dbReference type="Proteomes" id="UP000766595">
    <property type="component" value="Unassembled WGS sequence"/>
</dbReference>
<dbReference type="EMBL" id="JAHHZF010000010">
    <property type="protein sequence ID" value="MBT9291860.1"/>
    <property type="molecule type" value="Genomic_DNA"/>
</dbReference>